<feature type="compositionally biased region" description="Basic and acidic residues" evidence="1">
    <location>
        <begin position="502"/>
        <end position="511"/>
    </location>
</feature>
<accession>A0ABS7PWV5</accession>
<evidence type="ECO:0000256" key="1">
    <source>
        <dbReference type="SAM" id="MobiDB-lite"/>
    </source>
</evidence>
<feature type="region of interest" description="Disordered" evidence="1">
    <location>
        <begin position="497"/>
        <end position="517"/>
    </location>
</feature>
<keyword evidence="3" id="KW-1185">Reference proteome</keyword>
<comment type="caution">
    <text evidence="2">The sequence shown here is derived from an EMBL/GenBank/DDBJ whole genome shotgun (WGS) entry which is preliminary data.</text>
</comment>
<evidence type="ECO:0000313" key="2">
    <source>
        <dbReference type="EMBL" id="MBY8825135.1"/>
    </source>
</evidence>
<dbReference type="Proteomes" id="UP000706039">
    <property type="component" value="Unassembled WGS sequence"/>
</dbReference>
<name>A0ABS7PWV5_9SPHN</name>
<proteinExistence type="predicted"/>
<organism evidence="2 3">
    <name type="scientific">Sphingomonas colocasiae</name>
    <dbReference type="NCBI Taxonomy" id="1848973"/>
    <lineage>
        <taxon>Bacteria</taxon>
        <taxon>Pseudomonadati</taxon>
        <taxon>Pseudomonadota</taxon>
        <taxon>Alphaproteobacteria</taxon>
        <taxon>Sphingomonadales</taxon>
        <taxon>Sphingomonadaceae</taxon>
        <taxon>Sphingomonas</taxon>
    </lineage>
</organism>
<dbReference type="EMBL" id="JAINVV010000011">
    <property type="protein sequence ID" value="MBY8825135.1"/>
    <property type="molecule type" value="Genomic_DNA"/>
</dbReference>
<evidence type="ECO:0008006" key="4">
    <source>
        <dbReference type="Google" id="ProtNLM"/>
    </source>
</evidence>
<gene>
    <name evidence="2" type="ORF">K7G82_22730</name>
</gene>
<dbReference type="RefSeq" id="WP_222992237.1">
    <property type="nucleotide sequence ID" value="NZ_JAINVV010000011.1"/>
</dbReference>
<sequence length="517" mass="55490">MENAAPVKSVAVDIAARFRPQSHHLDDGQKATATTEIIAETVGEMLARQLGAIALPQPALVGLGAFDRKALAVNKAVAERVHPGQTIAPFGNGAGPYVPFREIRSLDAASQLIAASGTTLAAFRFSPAELSQTSASRHFPNGGEIPWLALPIQFAAPADEADQQWLNALLIDLRARLDQSPWDHCRRLCIDARCSTDGTALLGGFALAFVSLSATWPDSFFFEYCLRTITLLDPEELDTEGATAAMMLARCAHSRALGRRAVAALEKFDSSDAPDTIRARFALELANVHAQNKDAAATARAEALAEAGLAAATQDPMMTARLLNVLALVRYRQGRDDEALRLERVAWQKAESVDDPAALAWAGTALLSNIAKLLEVRFGDRQGALDTYLEGACRETAIGSVRARLHAARLLLKGEAWREVLDLLGSVRGSNFRTTAEQVHIELLLAAANVGLRNPAAARSHLVDAQGLIARYPANPLSADIAHLVLALAPMVTPRRPLGRKSSRELPDRSRSASVDV</sequence>
<evidence type="ECO:0000313" key="3">
    <source>
        <dbReference type="Proteomes" id="UP000706039"/>
    </source>
</evidence>
<protein>
    <recommendedName>
        <fullName evidence="4">Tetratricopeptide repeat protein</fullName>
    </recommendedName>
</protein>
<reference evidence="2 3" key="1">
    <citation type="submission" date="2021-08" db="EMBL/GenBank/DDBJ databases">
        <authorList>
            <person name="Tuo L."/>
        </authorList>
    </citation>
    <scope>NUCLEOTIDE SEQUENCE [LARGE SCALE GENOMIC DNA]</scope>
    <source>
        <strain evidence="2 3">JCM 31229</strain>
    </source>
</reference>